<dbReference type="Proteomes" id="UP000307440">
    <property type="component" value="Unassembled WGS sequence"/>
</dbReference>
<organism evidence="3 4">
    <name type="scientific">Coprinopsis marcescibilis</name>
    <name type="common">Agaric fungus</name>
    <name type="synonym">Psathyrella marcescibilis</name>
    <dbReference type="NCBI Taxonomy" id="230819"/>
    <lineage>
        <taxon>Eukaryota</taxon>
        <taxon>Fungi</taxon>
        <taxon>Dikarya</taxon>
        <taxon>Basidiomycota</taxon>
        <taxon>Agaricomycotina</taxon>
        <taxon>Agaricomycetes</taxon>
        <taxon>Agaricomycetidae</taxon>
        <taxon>Agaricales</taxon>
        <taxon>Agaricineae</taxon>
        <taxon>Psathyrellaceae</taxon>
        <taxon>Coprinopsis</taxon>
    </lineage>
</organism>
<gene>
    <name evidence="3" type="ORF">FA15DRAFT_667419</name>
</gene>
<feature type="site" description="Cleavage; by autolysis" evidence="2">
    <location>
        <begin position="200"/>
        <end position="201"/>
    </location>
</feature>
<dbReference type="InterPro" id="IPR037464">
    <property type="entry name" value="Taspase1"/>
</dbReference>
<evidence type="ECO:0000313" key="4">
    <source>
        <dbReference type="Proteomes" id="UP000307440"/>
    </source>
</evidence>
<feature type="active site" description="Nucleophile" evidence="1">
    <location>
        <position position="201"/>
    </location>
</feature>
<dbReference type="Gene3D" id="3.60.20.30">
    <property type="entry name" value="(Glycosyl)asparaginase"/>
    <property type="match status" value="1"/>
</dbReference>
<dbReference type="GO" id="GO:0005737">
    <property type="term" value="C:cytoplasm"/>
    <property type="evidence" value="ECO:0007669"/>
    <property type="project" value="TreeGrafter"/>
</dbReference>
<dbReference type="GO" id="GO:0051604">
    <property type="term" value="P:protein maturation"/>
    <property type="evidence" value="ECO:0007669"/>
    <property type="project" value="TreeGrafter"/>
</dbReference>
<protein>
    <submittedName>
        <fullName evidence="3">N-terminal nucleophile aminohydrolase</fullName>
    </submittedName>
</protein>
<evidence type="ECO:0000313" key="3">
    <source>
        <dbReference type="EMBL" id="TFK26524.1"/>
    </source>
</evidence>
<dbReference type="GO" id="GO:0004298">
    <property type="term" value="F:threonine-type endopeptidase activity"/>
    <property type="evidence" value="ECO:0007669"/>
    <property type="project" value="InterPro"/>
</dbReference>
<evidence type="ECO:0000256" key="1">
    <source>
        <dbReference type="PIRSR" id="PIRSR600246-1"/>
    </source>
</evidence>
<dbReference type="AlphaFoldDB" id="A0A5C3L0P9"/>
<dbReference type="OrthoDB" id="77601at2759"/>
<dbReference type="InterPro" id="IPR000246">
    <property type="entry name" value="Peptidase_T2"/>
</dbReference>
<name>A0A5C3L0P9_COPMA</name>
<dbReference type="STRING" id="230819.A0A5C3L0P9"/>
<dbReference type="CDD" id="cd04514">
    <property type="entry name" value="Taspase1_like"/>
    <property type="match status" value="1"/>
</dbReference>
<dbReference type="Pfam" id="PF01112">
    <property type="entry name" value="Asparaginase_2"/>
    <property type="match status" value="1"/>
</dbReference>
<dbReference type="SUPFAM" id="SSF56235">
    <property type="entry name" value="N-terminal nucleophile aminohydrolases (Ntn hydrolases)"/>
    <property type="match status" value="1"/>
</dbReference>
<evidence type="ECO:0000256" key="2">
    <source>
        <dbReference type="PIRSR" id="PIRSR600246-3"/>
    </source>
</evidence>
<accession>A0A5C3L0P9</accession>
<dbReference type="InterPro" id="IPR029055">
    <property type="entry name" value="Ntn_hydrolases_N"/>
</dbReference>
<reference evidence="3 4" key="1">
    <citation type="journal article" date="2019" name="Nat. Ecol. Evol.">
        <title>Megaphylogeny resolves global patterns of mushroom evolution.</title>
        <authorList>
            <person name="Varga T."/>
            <person name="Krizsan K."/>
            <person name="Foldi C."/>
            <person name="Dima B."/>
            <person name="Sanchez-Garcia M."/>
            <person name="Sanchez-Ramirez S."/>
            <person name="Szollosi G.J."/>
            <person name="Szarkandi J.G."/>
            <person name="Papp V."/>
            <person name="Albert L."/>
            <person name="Andreopoulos W."/>
            <person name="Angelini C."/>
            <person name="Antonin V."/>
            <person name="Barry K.W."/>
            <person name="Bougher N.L."/>
            <person name="Buchanan P."/>
            <person name="Buyck B."/>
            <person name="Bense V."/>
            <person name="Catcheside P."/>
            <person name="Chovatia M."/>
            <person name="Cooper J."/>
            <person name="Damon W."/>
            <person name="Desjardin D."/>
            <person name="Finy P."/>
            <person name="Geml J."/>
            <person name="Haridas S."/>
            <person name="Hughes K."/>
            <person name="Justo A."/>
            <person name="Karasinski D."/>
            <person name="Kautmanova I."/>
            <person name="Kiss B."/>
            <person name="Kocsube S."/>
            <person name="Kotiranta H."/>
            <person name="LaButti K.M."/>
            <person name="Lechner B.E."/>
            <person name="Liimatainen K."/>
            <person name="Lipzen A."/>
            <person name="Lukacs Z."/>
            <person name="Mihaltcheva S."/>
            <person name="Morgado L.N."/>
            <person name="Niskanen T."/>
            <person name="Noordeloos M.E."/>
            <person name="Ohm R.A."/>
            <person name="Ortiz-Santana B."/>
            <person name="Ovrebo C."/>
            <person name="Racz N."/>
            <person name="Riley R."/>
            <person name="Savchenko A."/>
            <person name="Shiryaev A."/>
            <person name="Soop K."/>
            <person name="Spirin V."/>
            <person name="Szebenyi C."/>
            <person name="Tomsovsky M."/>
            <person name="Tulloss R.E."/>
            <person name="Uehling J."/>
            <person name="Grigoriev I.V."/>
            <person name="Vagvolgyi C."/>
            <person name="Papp T."/>
            <person name="Martin F.M."/>
            <person name="Miettinen O."/>
            <person name="Hibbett D.S."/>
            <person name="Nagy L.G."/>
        </authorList>
    </citation>
    <scope>NUCLEOTIDE SEQUENCE [LARGE SCALE GENOMIC DNA]</scope>
    <source>
        <strain evidence="3 4">CBS 121175</strain>
    </source>
</reference>
<dbReference type="EMBL" id="ML210174">
    <property type="protein sequence ID" value="TFK26524.1"/>
    <property type="molecule type" value="Genomic_DNA"/>
</dbReference>
<proteinExistence type="predicted"/>
<keyword evidence="4" id="KW-1185">Reference proteome</keyword>
<dbReference type="PANTHER" id="PTHR10188">
    <property type="entry name" value="L-ASPARAGINASE"/>
    <property type="match status" value="1"/>
</dbReference>
<keyword evidence="3" id="KW-0378">Hydrolase</keyword>
<dbReference type="PANTHER" id="PTHR10188:SF8">
    <property type="entry name" value="THREONINE ASPARTASE 1"/>
    <property type="match status" value="1"/>
</dbReference>
<sequence length="416" mass="44295">MHTTNSAPLDYAHEAYIAVHGGAGIHRKTSEFEVKRAIREACTRALNSSARPESTAISLVAEATCVLEDSPHLNAGLGSNLTLDGTVECDAAIMSGDSSFGSVAAVSGVKNPIQLAKSIRQYSYKEDKLGRIPPLTLVSAGATSFARSDTSIQLVPPSSLITESSHDQWKRWKDKLDSNDGSAFNDMPCEMRSELRNIQDTVGAVVWHAKSGAAAGVSSGGLLLKLPGRVGEAAVFGAGCWAQQGSNLRDAACAATGVACSVSGTGEHIVRAQLARLIGERVMATLSAGVGNVYPQNDVVEGNREEENEDEVQSDGDDVADTHTILQQILGKEFWEPYRKKDELSPSAGILLLTKETGENGEASVRLWCAFTTPSMAIGYASPRHPKPKAMILKHPDASNMRNGEKPRIFITAIPL</sequence>